<feature type="non-terminal residue" evidence="1">
    <location>
        <position position="1"/>
    </location>
</feature>
<accession>X1SXP4</accession>
<protein>
    <submittedName>
        <fullName evidence="1">Uncharacterized protein</fullName>
    </submittedName>
</protein>
<comment type="caution">
    <text evidence="1">The sequence shown here is derived from an EMBL/GenBank/DDBJ whole genome shotgun (WGS) entry which is preliminary data.</text>
</comment>
<proteinExistence type="predicted"/>
<organism evidence="1">
    <name type="scientific">marine sediment metagenome</name>
    <dbReference type="NCBI Taxonomy" id="412755"/>
    <lineage>
        <taxon>unclassified sequences</taxon>
        <taxon>metagenomes</taxon>
        <taxon>ecological metagenomes</taxon>
    </lineage>
</organism>
<name>X1SXP4_9ZZZZ</name>
<sequence length="70" mass="7795">VLKGIRKNATQITDGVFRQEQWPSFRGLLRSGEPDTYTVGSTVKHLSREYTKGVVSPDGIVEPFVFVDAL</sequence>
<evidence type="ECO:0000313" key="1">
    <source>
        <dbReference type="EMBL" id="GAI80100.1"/>
    </source>
</evidence>
<gene>
    <name evidence="1" type="ORF">S12H4_16672</name>
</gene>
<dbReference type="EMBL" id="BARW01008081">
    <property type="protein sequence ID" value="GAI80100.1"/>
    <property type="molecule type" value="Genomic_DNA"/>
</dbReference>
<reference evidence="1" key="1">
    <citation type="journal article" date="2014" name="Front. Microbiol.">
        <title>High frequency of phylogenetically diverse reductive dehalogenase-homologous genes in deep subseafloor sedimentary metagenomes.</title>
        <authorList>
            <person name="Kawai M."/>
            <person name="Futagami T."/>
            <person name="Toyoda A."/>
            <person name="Takaki Y."/>
            <person name="Nishi S."/>
            <person name="Hori S."/>
            <person name="Arai W."/>
            <person name="Tsubouchi T."/>
            <person name="Morono Y."/>
            <person name="Uchiyama I."/>
            <person name="Ito T."/>
            <person name="Fujiyama A."/>
            <person name="Inagaki F."/>
            <person name="Takami H."/>
        </authorList>
    </citation>
    <scope>NUCLEOTIDE SEQUENCE</scope>
    <source>
        <strain evidence="1">Expedition CK06-06</strain>
    </source>
</reference>
<dbReference type="AlphaFoldDB" id="X1SXP4"/>